<gene>
    <name evidence="2" type="ORF">A3A74_04210</name>
</gene>
<comment type="caution">
    <text evidence="2">The sequence shown here is derived from an EMBL/GenBank/DDBJ whole genome shotgun (WGS) entry which is preliminary data.</text>
</comment>
<feature type="transmembrane region" description="Helical" evidence="1">
    <location>
        <begin position="83"/>
        <end position="105"/>
    </location>
</feature>
<keyword evidence="1" id="KW-0812">Transmembrane</keyword>
<keyword evidence="1" id="KW-0472">Membrane</keyword>
<name>A0A1F7ICY0_9BACT</name>
<protein>
    <submittedName>
        <fullName evidence="2">Uncharacterized protein</fullName>
    </submittedName>
</protein>
<reference evidence="2 3" key="1">
    <citation type="journal article" date="2016" name="Nat. Commun.">
        <title>Thousands of microbial genomes shed light on interconnected biogeochemical processes in an aquifer system.</title>
        <authorList>
            <person name="Anantharaman K."/>
            <person name="Brown C.T."/>
            <person name="Hug L.A."/>
            <person name="Sharon I."/>
            <person name="Castelle C.J."/>
            <person name="Probst A.J."/>
            <person name="Thomas B.C."/>
            <person name="Singh A."/>
            <person name="Wilkins M.J."/>
            <person name="Karaoz U."/>
            <person name="Brodie E.L."/>
            <person name="Williams K.H."/>
            <person name="Hubbard S.S."/>
            <person name="Banfield J.F."/>
        </authorList>
    </citation>
    <scope>NUCLEOTIDE SEQUENCE [LARGE SCALE GENOMIC DNA]</scope>
</reference>
<keyword evidence="1" id="KW-1133">Transmembrane helix</keyword>
<dbReference type="Proteomes" id="UP000179270">
    <property type="component" value="Unassembled WGS sequence"/>
</dbReference>
<sequence length="164" mass="18232">MPNNIVKKTETITTLGGQKVDVQSETSLTTGIAQLGNMPFPVVSYYYRFSGGSDAFSTIIPLLHNIEIISPVLSVVFVLTGHLFLSIASFVIFALCLIIPVIYWLSTRNKPQLNAQLISPVQFHKGDKKHMLPINEEYENKQPLIIKGSGTRTKQHKVKTPVQP</sequence>
<evidence type="ECO:0000256" key="1">
    <source>
        <dbReference type="SAM" id="Phobius"/>
    </source>
</evidence>
<evidence type="ECO:0000313" key="3">
    <source>
        <dbReference type="Proteomes" id="UP000179270"/>
    </source>
</evidence>
<evidence type="ECO:0000313" key="2">
    <source>
        <dbReference type="EMBL" id="OGK41219.1"/>
    </source>
</evidence>
<organism evidence="2 3">
    <name type="scientific">Candidatus Roizmanbacteria bacterium RIFCSPLOWO2_01_FULL_35_13</name>
    <dbReference type="NCBI Taxonomy" id="1802055"/>
    <lineage>
        <taxon>Bacteria</taxon>
        <taxon>Candidatus Roizmaniibacteriota</taxon>
    </lineage>
</organism>
<dbReference type="EMBL" id="MGAF01000021">
    <property type="protein sequence ID" value="OGK41219.1"/>
    <property type="molecule type" value="Genomic_DNA"/>
</dbReference>
<proteinExistence type="predicted"/>
<dbReference type="AlphaFoldDB" id="A0A1F7ICY0"/>
<dbReference type="STRING" id="1802055.A3A74_04210"/>
<accession>A0A1F7ICY0</accession>